<gene>
    <name evidence="1" type="ORF">JKJ07_08240</name>
</gene>
<dbReference type="Proteomes" id="UP000598996">
    <property type="component" value="Unassembled WGS sequence"/>
</dbReference>
<accession>A0ABS1VI01</accession>
<reference evidence="1 2" key="1">
    <citation type="submission" date="2021-01" db="EMBL/GenBank/DDBJ databases">
        <title>Actinoplanes sp. nov. LDG1-01 isolated from lichen.</title>
        <authorList>
            <person name="Saeng-In P."/>
            <person name="Phongsopitanun W."/>
            <person name="Kanchanasin P."/>
            <person name="Yuki M."/>
            <person name="Kudo T."/>
            <person name="Ohkuma M."/>
            <person name="Tanasupawat S."/>
        </authorList>
    </citation>
    <scope>NUCLEOTIDE SEQUENCE [LARGE SCALE GENOMIC DNA]</scope>
    <source>
        <strain evidence="1 2">LDG1-01</strain>
    </source>
</reference>
<name>A0ABS1VI01_9ACTN</name>
<evidence type="ECO:0000313" key="1">
    <source>
        <dbReference type="EMBL" id="MBL7254298.1"/>
    </source>
</evidence>
<organism evidence="1 2">
    <name type="scientific">Paractinoplanes lichenicola</name>
    <dbReference type="NCBI Taxonomy" id="2802976"/>
    <lineage>
        <taxon>Bacteria</taxon>
        <taxon>Bacillati</taxon>
        <taxon>Actinomycetota</taxon>
        <taxon>Actinomycetes</taxon>
        <taxon>Micromonosporales</taxon>
        <taxon>Micromonosporaceae</taxon>
        <taxon>Paractinoplanes</taxon>
    </lineage>
</organism>
<evidence type="ECO:0000313" key="2">
    <source>
        <dbReference type="Proteomes" id="UP000598996"/>
    </source>
</evidence>
<proteinExistence type="predicted"/>
<keyword evidence="2" id="KW-1185">Reference proteome</keyword>
<dbReference type="RefSeq" id="WP_202990621.1">
    <property type="nucleotide sequence ID" value="NZ_JAENHO010000002.1"/>
</dbReference>
<protein>
    <submittedName>
        <fullName evidence="1">Uncharacterized protein</fullName>
    </submittedName>
</protein>
<sequence length="331" mass="36017">MRFAPDGLRHDADRAVISFLANFEISLDHLGDKLAGFEAMLSLLPTKMWTVIDANAYFFAEEFLRDHRLTPGLRLYGNDTLSGHTLFECLAFLLKLAWERGYLMYRFWRSSERLLEPDQSLDVSRLTELVNTRVEASGRRLSSTLEVFAQRVVSAATAIPATMRNAGALGSPVLNGVLTPVAGAWAMECARLMTLGMITAAVEWDMKPQAGIVVNGHGNIVVTERVENSLNNININVGQLATAGHQEVSSALKGMRKAILADAEIDETARTELLETLEEIAAQANAPTDRRMSRGALRALVAGFAGSAATAGGLAEVWSTWGPQISQFLGL</sequence>
<comment type="caution">
    <text evidence="1">The sequence shown here is derived from an EMBL/GenBank/DDBJ whole genome shotgun (WGS) entry which is preliminary data.</text>
</comment>
<dbReference type="EMBL" id="JAENHO010000002">
    <property type="protein sequence ID" value="MBL7254298.1"/>
    <property type="molecule type" value="Genomic_DNA"/>
</dbReference>